<evidence type="ECO:0000256" key="2">
    <source>
        <dbReference type="ARBA" id="ARBA00007399"/>
    </source>
</evidence>
<dbReference type="AlphaFoldDB" id="A0A2M9W6L4"/>
<dbReference type="FunFam" id="2.60.40.10:FF:000458">
    <property type="entry name" value="Molecular chaperone FimC"/>
    <property type="match status" value="1"/>
</dbReference>
<evidence type="ECO:0000256" key="4">
    <source>
        <dbReference type="ARBA" id="ARBA00022729"/>
    </source>
</evidence>
<dbReference type="EMBL" id="PIQI01000029">
    <property type="protein sequence ID" value="PJZ03148.1"/>
    <property type="molecule type" value="Genomic_DNA"/>
</dbReference>
<feature type="domain" description="Pili assembly chaperone N-terminal" evidence="9">
    <location>
        <begin position="23"/>
        <end position="146"/>
    </location>
</feature>
<evidence type="ECO:0000259" key="10">
    <source>
        <dbReference type="Pfam" id="PF02753"/>
    </source>
</evidence>
<keyword evidence="3" id="KW-1029">Fimbrium biogenesis</keyword>
<name>A0A2M9W6L4_9GAMM</name>
<dbReference type="RefSeq" id="WP_100704108.1">
    <property type="nucleotide sequence ID" value="NZ_MLFP01000013.1"/>
</dbReference>
<evidence type="ECO:0000256" key="8">
    <source>
        <dbReference type="SAM" id="SignalP"/>
    </source>
</evidence>
<organism evidence="11 12">
    <name type="scientific">Pantoea rodasii</name>
    <dbReference type="NCBI Taxonomy" id="1076549"/>
    <lineage>
        <taxon>Bacteria</taxon>
        <taxon>Pseudomonadati</taxon>
        <taxon>Pseudomonadota</taxon>
        <taxon>Gammaproteobacteria</taxon>
        <taxon>Enterobacterales</taxon>
        <taxon>Erwiniaceae</taxon>
        <taxon>Pantoea</taxon>
    </lineage>
</organism>
<dbReference type="SUPFAM" id="SSF49584">
    <property type="entry name" value="Periplasmic chaperone C-domain"/>
    <property type="match status" value="1"/>
</dbReference>
<gene>
    <name evidence="11" type="ORF">PRCB_24120</name>
</gene>
<accession>A0A2M9W6L4</accession>
<evidence type="ECO:0000256" key="3">
    <source>
        <dbReference type="ARBA" id="ARBA00022558"/>
    </source>
</evidence>
<dbReference type="Gene3D" id="2.60.40.10">
    <property type="entry name" value="Immunoglobulins"/>
    <property type="match status" value="2"/>
</dbReference>
<keyword evidence="5" id="KW-0574">Periplasm</keyword>
<comment type="caution">
    <text evidence="11">The sequence shown here is derived from an EMBL/GenBank/DDBJ whole genome shotgun (WGS) entry which is preliminary data.</text>
</comment>
<comment type="subcellular location">
    <subcellularLocation>
        <location evidence="1 7">Periplasm</location>
    </subcellularLocation>
</comment>
<evidence type="ECO:0000256" key="5">
    <source>
        <dbReference type="ARBA" id="ARBA00022764"/>
    </source>
</evidence>
<dbReference type="Pfam" id="PF00345">
    <property type="entry name" value="PapD_N"/>
    <property type="match status" value="1"/>
</dbReference>
<dbReference type="PANTHER" id="PTHR30251:SF25">
    <property type="entry name" value="FIMBRIAE CHAPARONE"/>
    <property type="match status" value="1"/>
</dbReference>
<dbReference type="Proteomes" id="UP000232062">
    <property type="component" value="Unassembled WGS sequence"/>
</dbReference>
<keyword evidence="12" id="KW-1185">Reference proteome</keyword>
<evidence type="ECO:0000313" key="11">
    <source>
        <dbReference type="EMBL" id="PJZ03148.1"/>
    </source>
</evidence>
<evidence type="ECO:0000256" key="6">
    <source>
        <dbReference type="ARBA" id="ARBA00023186"/>
    </source>
</evidence>
<dbReference type="InterPro" id="IPR008962">
    <property type="entry name" value="PapD-like_sf"/>
</dbReference>
<dbReference type="OrthoDB" id="9131059at2"/>
<evidence type="ECO:0000313" key="12">
    <source>
        <dbReference type="Proteomes" id="UP000232062"/>
    </source>
</evidence>
<keyword evidence="6 7" id="KW-0143">Chaperone</keyword>
<dbReference type="InterPro" id="IPR001829">
    <property type="entry name" value="Pili_assmbl_chaperone_bac"/>
</dbReference>
<comment type="similarity">
    <text evidence="2 7">Belongs to the periplasmic pilus chaperone family.</text>
</comment>
<dbReference type="InterPro" id="IPR016147">
    <property type="entry name" value="Pili_assmbl_chaperone_N"/>
</dbReference>
<dbReference type="InterPro" id="IPR016148">
    <property type="entry name" value="Pili_assmbl_chaperone_C"/>
</dbReference>
<dbReference type="STRING" id="1076549.HA45_16175"/>
<dbReference type="InterPro" id="IPR050643">
    <property type="entry name" value="Periplasmic_pilus_chap"/>
</dbReference>
<protein>
    <submittedName>
        <fullName evidence="11">Fimbrial chaperone protein StbB</fullName>
    </submittedName>
</protein>
<proteinExistence type="inferred from homology"/>
<dbReference type="SUPFAM" id="SSF49354">
    <property type="entry name" value="PapD-like"/>
    <property type="match status" value="1"/>
</dbReference>
<feature type="chain" id="PRO_5014890028" evidence="8">
    <location>
        <begin position="22"/>
        <end position="245"/>
    </location>
</feature>
<evidence type="ECO:0000256" key="7">
    <source>
        <dbReference type="RuleBase" id="RU003918"/>
    </source>
</evidence>
<dbReference type="GO" id="GO:0030288">
    <property type="term" value="C:outer membrane-bounded periplasmic space"/>
    <property type="evidence" value="ECO:0007669"/>
    <property type="project" value="InterPro"/>
</dbReference>
<dbReference type="InterPro" id="IPR036316">
    <property type="entry name" value="Pili_assmbl_chap_C_dom_sf"/>
</dbReference>
<dbReference type="PANTHER" id="PTHR30251">
    <property type="entry name" value="PILUS ASSEMBLY CHAPERONE"/>
    <property type="match status" value="1"/>
</dbReference>
<dbReference type="PROSITE" id="PS00635">
    <property type="entry name" value="PILI_CHAPERONE"/>
    <property type="match status" value="1"/>
</dbReference>
<dbReference type="InterPro" id="IPR013783">
    <property type="entry name" value="Ig-like_fold"/>
</dbReference>
<feature type="domain" description="Pili assembly chaperone C-terminal" evidence="10">
    <location>
        <begin position="172"/>
        <end position="236"/>
    </location>
</feature>
<dbReference type="Pfam" id="PF02753">
    <property type="entry name" value="PapD_C"/>
    <property type="match status" value="1"/>
</dbReference>
<feature type="signal peptide" evidence="8">
    <location>
        <begin position="1"/>
        <end position="21"/>
    </location>
</feature>
<dbReference type="GO" id="GO:0071555">
    <property type="term" value="P:cell wall organization"/>
    <property type="evidence" value="ECO:0007669"/>
    <property type="project" value="InterPro"/>
</dbReference>
<evidence type="ECO:0000256" key="1">
    <source>
        <dbReference type="ARBA" id="ARBA00004418"/>
    </source>
</evidence>
<dbReference type="InterPro" id="IPR018046">
    <property type="entry name" value="Pili_assmbl_chaperone_CS"/>
</dbReference>
<sequence length="245" mass="27100">MYLRNALGALFLSVMSATATASVTLLGSRIIYPAPASSINIQFKNDDSLPYVIQTWFDDGDMDAKPQQINHVPFVTTPPVFRIQPKSGQVARVVVSQPDKLPQDRESVYWFNMLQIPPASQAAADKNAMTVMLRNRVKLFYRPAAIGKPGNILTGIKVRSLFDPQKGSGLQIDNAQPWHASFVAISMRMTGKTFECEPVMVAPFSTHTCWFSHTKQRLQGVGSVKLDAINDQGARISESYPINSQ</sequence>
<reference evidence="11 12" key="1">
    <citation type="submission" date="2017-11" db="EMBL/GenBank/DDBJ databases">
        <title>The genome sequence of Pantoea rodasii DSM 26611.</title>
        <authorList>
            <person name="Gao J."/>
            <person name="Mao X."/>
            <person name="Sun J."/>
        </authorList>
    </citation>
    <scope>NUCLEOTIDE SEQUENCE [LARGE SCALE GENOMIC DNA]</scope>
    <source>
        <strain evidence="11 12">DSM 26611</strain>
    </source>
</reference>
<evidence type="ECO:0000259" key="9">
    <source>
        <dbReference type="Pfam" id="PF00345"/>
    </source>
</evidence>
<keyword evidence="4 8" id="KW-0732">Signal</keyword>
<dbReference type="PRINTS" id="PR00969">
    <property type="entry name" value="CHAPERONPILI"/>
</dbReference>